<comment type="caution">
    <text evidence="13">Lacks conserved residue(s) required for the propagation of feature annotation.</text>
</comment>
<feature type="region of interest" description="Disordered" evidence="14">
    <location>
        <begin position="630"/>
        <end position="665"/>
    </location>
</feature>
<comment type="subcellular location">
    <subcellularLocation>
        <location evidence="2">Cytoplasm</location>
    </subcellularLocation>
    <subcellularLocation>
        <location evidence="1">Membrane</location>
    </subcellularLocation>
    <subcellularLocation>
        <location evidence="3">Secreted</location>
    </subcellularLocation>
</comment>
<feature type="domain" description="EGF-like" evidence="16">
    <location>
        <begin position="516"/>
        <end position="552"/>
    </location>
</feature>
<feature type="disulfide bond" evidence="13">
    <location>
        <begin position="391"/>
        <end position="400"/>
    </location>
</feature>
<dbReference type="FunFam" id="2.10.25.10:FF:000143">
    <property type="entry name" value="Protein crumbs 1"/>
    <property type="match status" value="1"/>
</dbReference>
<dbReference type="Proteomes" id="UP000242188">
    <property type="component" value="Unassembled WGS sequence"/>
</dbReference>
<evidence type="ECO:0000256" key="12">
    <source>
        <dbReference type="ARBA" id="ARBA00023180"/>
    </source>
</evidence>
<dbReference type="Pfam" id="PF00008">
    <property type="entry name" value="EGF"/>
    <property type="match status" value="4"/>
</dbReference>
<evidence type="ECO:0000256" key="14">
    <source>
        <dbReference type="SAM" id="MobiDB-lite"/>
    </source>
</evidence>
<accession>A0A210QHW7</accession>
<keyword evidence="18" id="KW-1185">Reference proteome</keyword>
<dbReference type="SMART" id="SM00179">
    <property type="entry name" value="EGF_CA"/>
    <property type="match status" value="5"/>
</dbReference>
<dbReference type="GO" id="GO:0005509">
    <property type="term" value="F:calcium ion binding"/>
    <property type="evidence" value="ECO:0007669"/>
    <property type="project" value="InterPro"/>
</dbReference>
<feature type="domain" description="EGF-like" evidence="16">
    <location>
        <begin position="365"/>
        <end position="401"/>
    </location>
</feature>
<dbReference type="FunFam" id="2.10.25.10:FF:000309">
    <property type="entry name" value="Uncharacterized protein, isoform A"/>
    <property type="match status" value="1"/>
</dbReference>
<evidence type="ECO:0000256" key="15">
    <source>
        <dbReference type="SAM" id="Phobius"/>
    </source>
</evidence>
<keyword evidence="4" id="KW-0963">Cytoplasm</keyword>
<feature type="domain" description="EGF-like" evidence="16">
    <location>
        <begin position="440"/>
        <end position="476"/>
    </location>
</feature>
<dbReference type="InterPro" id="IPR018097">
    <property type="entry name" value="EGF_Ca-bd_CS"/>
</dbReference>
<dbReference type="CDD" id="cd00054">
    <property type="entry name" value="EGF_CA"/>
    <property type="match status" value="5"/>
</dbReference>
<dbReference type="EMBL" id="NEDP02003587">
    <property type="protein sequence ID" value="OWF48342.1"/>
    <property type="molecule type" value="Genomic_DNA"/>
</dbReference>
<evidence type="ECO:0000256" key="5">
    <source>
        <dbReference type="ARBA" id="ARBA00022525"/>
    </source>
</evidence>
<dbReference type="GO" id="GO:0005576">
    <property type="term" value="C:extracellular region"/>
    <property type="evidence" value="ECO:0007669"/>
    <property type="project" value="UniProtKB-SubCell"/>
</dbReference>
<dbReference type="InterPro" id="IPR000152">
    <property type="entry name" value="EGF-type_Asp/Asn_hydroxyl_site"/>
</dbReference>
<feature type="disulfide bond" evidence="13">
    <location>
        <begin position="429"/>
        <end position="438"/>
    </location>
</feature>
<gene>
    <name evidence="17" type="ORF">KP79_PYT01202</name>
</gene>
<evidence type="ECO:0000259" key="16">
    <source>
        <dbReference type="PROSITE" id="PS50026"/>
    </source>
</evidence>
<proteinExistence type="predicted"/>
<protein>
    <submittedName>
        <fullName evidence="17">Sushi, von Willebrand factor type A, EGF and pentraxin domain-containing protein 1</fullName>
    </submittedName>
</protein>
<keyword evidence="12" id="KW-0325">Glycoprotein</keyword>
<dbReference type="SMART" id="SM00181">
    <property type="entry name" value="EGF"/>
    <property type="match status" value="5"/>
</dbReference>
<feature type="disulfide bond" evidence="13">
    <location>
        <begin position="504"/>
        <end position="513"/>
    </location>
</feature>
<dbReference type="PANTHER" id="PTHR24049">
    <property type="entry name" value="CRUMBS FAMILY MEMBER"/>
    <property type="match status" value="1"/>
</dbReference>
<feature type="transmembrane region" description="Helical" evidence="15">
    <location>
        <begin position="7"/>
        <end position="28"/>
    </location>
</feature>
<dbReference type="InterPro" id="IPR013032">
    <property type="entry name" value="EGF-like_CS"/>
</dbReference>
<evidence type="ECO:0000256" key="4">
    <source>
        <dbReference type="ARBA" id="ARBA00022490"/>
    </source>
</evidence>
<dbReference type="PROSITE" id="PS50026">
    <property type="entry name" value="EGF_3"/>
    <property type="match status" value="5"/>
</dbReference>
<evidence type="ECO:0000256" key="3">
    <source>
        <dbReference type="ARBA" id="ARBA00004613"/>
    </source>
</evidence>
<dbReference type="Pfam" id="PF12661">
    <property type="entry name" value="hEGF"/>
    <property type="match status" value="1"/>
</dbReference>
<dbReference type="InterPro" id="IPR001881">
    <property type="entry name" value="EGF-like_Ca-bd_dom"/>
</dbReference>
<dbReference type="AlphaFoldDB" id="A0A210QHW7"/>
<keyword evidence="7" id="KW-0732">Signal</keyword>
<feature type="domain" description="EGF-like" evidence="16">
    <location>
        <begin position="478"/>
        <end position="514"/>
    </location>
</feature>
<comment type="caution">
    <text evidence="17">The sequence shown here is derived from an EMBL/GenBank/DDBJ whole genome shotgun (WGS) entry which is preliminary data.</text>
</comment>
<feature type="disulfide bond" evidence="13">
    <location>
        <begin position="542"/>
        <end position="551"/>
    </location>
</feature>
<dbReference type="PROSITE" id="PS01186">
    <property type="entry name" value="EGF_2"/>
    <property type="match status" value="3"/>
</dbReference>
<keyword evidence="5" id="KW-0964">Secreted</keyword>
<keyword evidence="11 13" id="KW-1015">Disulfide bond</keyword>
<feature type="region of interest" description="Disordered" evidence="14">
    <location>
        <begin position="683"/>
        <end position="703"/>
    </location>
</feature>
<organism evidence="17 18">
    <name type="scientific">Mizuhopecten yessoensis</name>
    <name type="common">Japanese scallop</name>
    <name type="synonym">Patinopecten yessoensis</name>
    <dbReference type="NCBI Taxonomy" id="6573"/>
    <lineage>
        <taxon>Eukaryota</taxon>
        <taxon>Metazoa</taxon>
        <taxon>Spiralia</taxon>
        <taxon>Lophotrochozoa</taxon>
        <taxon>Mollusca</taxon>
        <taxon>Bivalvia</taxon>
        <taxon>Autobranchia</taxon>
        <taxon>Pteriomorphia</taxon>
        <taxon>Pectinida</taxon>
        <taxon>Pectinoidea</taxon>
        <taxon>Pectinidae</taxon>
        <taxon>Mizuhopecten</taxon>
    </lineage>
</organism>
<evidence type="ECO:0000256" key="11">
    <source>
        <dbReference type="ARBA" id="ARBA00023157"/>
    </source>
</evidence>
<evidence type="ECO:0000256" key="6">
    <source>
        <dbReference type="ARBA" id="ARBA00022536"/>
    </source>
</evidence>
<dbReference type="OrthoDB" id="6144717at2759"/>
<dbReference type="PROSITE" id="PS00022">
    <property type="entry name" value="EGF_1"/>
    <property type="match status" value="5"/>
</dbReference>
<keyword evidence="6 13" id="KW-0245">EGF-like domain</keyword>
<name>A0A210QHW7_MIZYE</name>
<dbReference type="InterPro" id="IPR000742">
    <property type="entry name" value="EGF"/>
</dbReference>
<dbReference type="GO" id="GO:0016020">
    <property type="term" value="C:membrane"/>
    <property type="evidence" value="ECO:0007669"/>
    <property type="project" value="UniProtKB-SubCell"/>
</dbReference>
<dbReference type="GO" id="GO:0005737">
    <property type="term" value="C:cytoplasm"/>
    <property type="evidence" value="ECO:0007669"/>
    <property type="project" value="UniProtKB-SubCell"/>
</dbReference>
<dbReference type="FunFam" id="2.10.25.10:FF:000109">
    <property type="entry name" value="Notch homolog 4, [Drosophila]"/>
    <property type="match status" value="1"/>
</dbReference>
<evidence type="ECO:0000313" key="17">
    <source>
        <dbReference type="EMBL" id="OWF48342.1"/>
    </source>
</evidence>
<reference evidence="17 18" key="1">
    <citation type="journal article" date="2017" name="Nat. Ecol. Evol.">
        <title>Scallop genome provides insights into evolution of bilaterian karyotype and development.</title>
        <authorList>
            <person name="Wang S."/>
            <person name="Zhang J."/>
            <person name="Jiao W."/>
            <person name="Li J."/>
            <person name="Xun X."/>
            <person name="Sun Y."/>
            <person name="Guo X."/>
            <person name="Huan P."/>
            <person name="Dong B."/>
            <person name="Zhang L."/>
            <person name="Hu X."/>
            <person name="Sun X."/>
            <person name="Wang J."/>
            <person name="Zhao C."/>
            <person name="Wang Y."/>
            <person name="Wang D."/>
            <person name="Huang X."/>
            <person name="Wang R."/>
            <person name="Lv J."/>
            <person name="Li Y."/>
            <person name="Zhang Z."/>
            <person name="Liu B."/>
            <person name="Lu W."/>
            <person name="Hui Y."/>
            <person name="Liang J."/>
            <person name="Zhou Z."/>
            <person name="Hou R."/>
            <person name="Li X."/>
            <person name="Liu Y."/>
            <person name="Li H."/>
            <person name="Ning X."/>
            <person name="Lin Y."/>
            <person name="Zhao L."/>
            <person name="Xing Q."/>
            <person name="Dou J."/>
            <person name="Li Y."/>
            <person name="Mao J."/>
            <person name="Guo H."/>
            <person name="Dou H."/>
            <person name="Li T."/>
            <person name="Mu C."/>
            <person name="Jiang W."/>
            <person name="Fu Q."/>
            <person name="Fu X."/>
            <person name="Miao Y."/>
            <person name="Liu J."/>
            <person name="Yu Q."/>
            <person name="Li R."/>
            <person name="Liao H."/>
            <person name="Li X."/>
            <person name="Kong Y."/>
            <person name="Jiang Z."/>
            <person name="Chourrout D."/>
            <person name="Li R."/>
            <person name="Bao Z."/>
        </authorList>
    </citation>
    <scope>NUCLEOTIDE SEQUENCE [LARGE SCALE GENOMIC DNA]</scope>
    <source>
        <strain evidence="17 18">PY_sf001</strain>
    </source>
</reference>
<evidence type="ECO:0000256" key="8">
    <source>
        <dbReference type="ARBA" id="ARBA00022737"/>
    </source>
</evidence>
<feature type="compositionally biased region" description="Basic and acidic residues" evidence="14">
    <location>
        <begin position="683"/>
        <end position="693"/>
    </location>
</feature>
<dbReference type="Gene3D" id="2.10.25.10">
    <property type="entry name" value="Laminin"/>
    <property type="match status" value="5"/>
</dbReference>
<evidence type="ECO:0000256" key="1">
    <source>
        <dbReference type="ARBA" id="ARBA00004370"/>
    </source>
</evidence>
<dbReference type="PROSITE" id="PS00010">
    <property type="entry name" value="ASX_HYDROXYL"/>
    <property type="match status" value="2"/>
</dbReference>
<evidence type="ECO:0000256" key="9">
    <source>
        <dbReference type="ARBA" id="ARBA00022837"/>
    </source>
</evidence>
<evidence type="ECO:0000256" key="13">
    <source>
        <dbReference type="PROSITE-ProRule" id="PRU00076"/>
    </source>
</evidence>
<feature type="domain" description="EGF-like" evidence="16">
    <location>
        <begin position="403"/>
        <end position="439"/>
    </location>
</feature>
<dbReference type="PRINTS" id="PR00010">
    <property type="entry name" value="EGFBLOOD"/>
</dbReference>
<evidence type="ECO:0000256" key="7">
    <source>
        <dbReference type="ARBA" id="ARBA00022729"/>
    </source>
</evidence>
<feature type="transmembrane region" description="Helical" evidence="15">
    <location>
        <begin position="595"/>
        <end position="620"/>
    </location>
</feature>
<keyword evidence="10 15" id="KW-0472">Membrane</keyword>
<dbReference type="SUPFAM" id="SSF57196">
    <property type="entry name" value="EGF/Laminin"/>
    <property type="match status" value="5"/>
</dbReference>
<evidence type="ECO:0000256" key="2">
    <source>
        <dbReference type="ARBA" id="ARBA00004496"/>
    </source>
</evidence>
<feature type="disulfide bond" evidence="13">
    <location>
        <begin position="466"/>
        <end position="475"/>
    </location>
</feature>
<keyword evidence="15" id="KW-0812">Transmembrane</keyword>
<evidence type="ECO:0000313" key="18">
    <source>
        <dbReference type="Proteomes" id="UP000242188"/>
    </source>
</evidence>
<sequence>MLGKQGWIHFVSLCLNILGLIFNAVPVYSDHFRGGTISWRASSGNTVNFRFRLAYAIGKGPGCNKGLLGQSVTQLPNDFWECTTGCPSVRNITDVNYVCSSVDTVEAWEQGQDNFKYTFPTTGPFTVSYTGRTWLNVSYGQSGDFHLQTTGDLRTRSDTGHPNSSPLTASMPVFQVPFGCKSTIDIPMVDPDDDVTVCRWASGGECGTDCLGLPNATLLQSPCRIQIEPNVQSGFVENGWYKVLLTVEDLPKNDIFLEKTLTPRSQVLSTVPLQFVMHTVSYTTLSPCNIGPSILPPTPSHRKTILVPSNETLTLRLFAGSAKPYIRIKEFIVSAPYGISLSPLVSDANRTDVWYTELSWKPDHTVHPCDSGPCRNHGNCSLDLDTYKCTCPVGFTGNTCETDIDECSSNPCMNGGTCWNRIPRFVCFCPSGFIGNQCQDTDKCAVNPCQNFGTCISSPAGYNCTCLSGYTGKECQNEQDECKSNPCQNGGTCQDMVGGFLCRCPVKYTGSICQTEIDYCHPNPCQNGGVCTGLGSSYACACPGNYLGLNCERAQDKGCSSPTDSYCMCNVDGKPIKVPVPVSEARSDGIDKEDFVAGLIGFPIGATAGAIMAALCHYLLRPKCTQRYSRRGSARQPLQRPGSSMSTRSLIGRTSPVSPGGVRPSVITPKPLNVYRAGFIDPTSHKTGERLNDDSYLDGSTDW</sequence>
<keyword evidence="9" id="KW-0106">Calcium</keyword>
<dbReference type="PROSITE" id="PS01187">
    <property type="entry name" value="EGF_CA"/>
    <property type="match status" value="2"/>
</dbReference>
<dbReference type="InterPro" id="IPR051022">
    <property type="entry name" value="Notch_Cell-Fate_Det"/>
</dbReference>
<keyword evidence="15" id="KW-1133">Transmembrane helix</keyword>
<dbReference type="FunFam" id="2.10.25.10:FF:000425">
    <property type="entry name" value="Eyes shut homolog"/>
    <property type="match status" value="1"/>
</dbReference>
<keyword evidence="8" id="KW-0677">Repeat</keyword>
<dbReference type="STRING" id="6573.A0A210QHW7"/>
<dbReference type="FunFam" id="2.10.25.10:FF:000321">
    <property type="entry name" value="Protein delta homolog 1"/>
    <property type="match status" value="1"/>
</dbReference>
<evidence type="ECO:0000256" key="10">
    <source>
        <dbReference type="ARBA" id="ARBA00023136"/>
    </source>
</evidence>